<dbReference type="InterPro" id="IPR012666">
    <property type="entry name" value="CbtA_put"/>
</dbReference>
<organism evidence="2 3">
    <name type="scientific">Nocardia tengchongensis</name>
    <dbReference type="NCBI Taxonomy" id="2055889"/>
    <lineage>
        <taxon>Bacteria</taxon>
        <taxon>Bacillati</taxon>
        <taxon>Actinomycetota</taxon>
        <taxon>Actinomycetes</taxon>
        <taxon>Mycobacteriales</taxon>
        <taxon>Nocardiaceae</taxon>
        <taxon>Nocardia</taxon>
    </lineage>
</organism>
<name>A0ABX8CT59_9NOCA</name>
<keyword evidence="3" id="KW-1185">Reference proteome</keyword>
<proteinExistence type="predicted"/>
<feature type="transmembrane region" description="Helical" evidence="1">
    <location>
        <begin position="148"/>
        <end position="166"/>
    </location>
</feature>
<dbReference type="Proteomes" id="UP000683310">
    <property type="component" value="Chromosome"/>
</dbReference>
<feature type="transmembrane region" description="Helical" evidence="1">
    <location>
        <begin position="110"/>
        <end position="128"/>
    </location>
</feature>
<keyword evidence="1" id="KW-0812">Transmembrane</keyword>
<keyword evidence="1" id="KW-1133">Transmembrane helix</keyword>
<keyword evidence="1" id="KW-0472">Membrane</keyword>
<evidence type="ECO:0000313" key="3">
    <source>
        <dbReference type="Proteomes" id="UP000683310"/>
    </source>
</evidence>
<dbReference type="Pfam" id="PF09490">
    <property type="entry name" value="CbtA"/>
    <property type="match status" value="1"/>
</dbReference>
<dbReference type="EMBL" id="CP074371">
    <property type="protein sequence ID" value="QVI21370.1"/>
    <property type="molecule type" value="Genomic_DNA"/>
</dbReference>
<evidence type="ECO:0000256" key="1">
    <source>
        <dbReference type="SAM" id="Phobius"/>
    </source>
</evidence>
<accession>A0ABX8CT59</accession>
<feature type="transmembrane region" description="Helical" evidence="1">
    <location>
        <begin position="178"/>
        <end position="199"/>
    </location>
</feature>
<feature type="transmembrane region" description="Helical" evidence="1">
    <location>
        <begin position="74"/>
        <end position="98"/>
    </location>
</feature>
<gene>
    <name evidence="2" type="ORF">KHQ06_36315</name>
</gene>
<reference evidence="2 3" key="1">
    <citation type="submission" date="2021-04" db="EMBL/GenBank/DDBJ databases">
        <title>Nocardia tengchongensis.</title>
        <authorList>
            <person name="Zhuang k."/>
            <person name="Ran Y."/>
            <person name="Li W."/>
        </authorList>
    </citation>
    <scope>NUCLEOTIDE SEQUENCE [LARGE SCALE GENOMIC DNA]</scope>
    <source>
        <strain evidence="2 3">CFH S0057</strain>
    </source>
</reference>
<dbReference type="RefSeq" id="WP_213557472.1">
    <property type="nucleotide sequence ID" value="NZ_JBHZDI010000006.1"/>
</dbReference>
<sequence length="280" mass="29734">MEKRIIGRGVLLGALGGSLAFVFARILTEPIIDRAIAYEEGRDDAQMALDKAAGKSMDMEHGAELFTRAQQQNVGLGFGMIVFGAALGALFAVVYFLALRKSGKISPRNLALLVSGGMFLVLYAVPFLKYPANPPSIGHPETIGARTALYVGMMVISAVVLCAAIWAGRKLAARLDNWTATVAASAGFVVVMGAVLALLPSLGHLSANKEYGDFATETPQPLKDPSGTIVFPGFSADDLYHFRLYSFAAQLIVWAVIGVGFAWLAPRLLGDRATETARAA</sequence>
<protein>
    <submittedName>
        <fullName evidence="2">CbtA family protein</fullName>
    </submittedName>
</protein>
<feature type="transmembrane region" description="Helical" evidence="1">
    <location>
        <begin position="244"/>
        <end position="265"/>
    </location>
</feature>
<evidence type="ECO:0000313" key="2">
    <source>
        <dbReference type="EMBL" id="QVI21370.1"/>
    </source>
</evidence>